<evidence type="ECO:0000256" key="9">
    <source>
        <dbReference type="ARBA" id="ARBA00061550"/>
    </source>
</evidence>
<keyword evidence="2" id="KW-1017">Isopeptide bond</keyword>
<gene>
    <name evidence="12" type="ORF">NDU88_002101</name>
</gene>
<keyword evidence="7" id="KW-0539">Nucleus</keyword>
<dbReference type="Gene3D" id="3.40.50.790">
    <property type="match status" value="1"/>
</dbReference>
<dbReference type="CDD" id="cd00403">
    <property type="entry name" value="Ribosomal_L1"/>
    <property type="match status" value="1"/>
</dbReference>
<dbReference type="AlphaFoldDB" id="A0AAV7M0J3"/>
<protein>
    <recommendedName>
        <fullName evidence="10">Ribosomal L1 domain-containing protein 1</fullName>
    </recommendedName>
</protein>
<reference evidence="12" key="1">
    <citation type="journal article" date="2022" name="bioRxiv">
        <title>Sequencing and chromosome-scale assembly of the giantPleurodeles waltlgenome.</title>
        <authorList>
            <person name="Brown T."/>
            <person name="Elewa A."/>
            <person name="Iarovenko S."/>
            <person name="Subramanian E."/>
            <person name="Araus A.J."/>
            <person name="Petzold A."/>
            <person name="Susuki M."/>
            <person name="Suzuki K.-i.T."/>
            <person name="Hayashi T."/>
            <person name="Toyoda A."/>
            <person name="Oliveira C."/>
            <person name="Osipova E."/>
            <person name="Leigh N.D."/>
            <person name="Simon A."/>
            <person name="Yun M.H."/>
        </authorList>
    </citation>
    <scope>NUCLEOTIDE SEQUENCE</scope>
    <source>
        <strain evidence="12">20211129_DDA</strain>
        <tissue evidence="12">Liver</tissue>
    </source>
</reference>
<dbReference type="GO" id="GO:0005730">
    <property type="term" value="C:nucleolus"/>
    <property type="evidence" value="ECO:0007669"/>
    <property type="project" value="UniProtKB-SubCell"/>
</dbReference>
<dbReference type="InterPro" id="IPR028364">
    <property type="entry name" value="Ribosomal_uL1/biogenesis"/>
</dbReference>
<dbReference type="Pfam" id="PF00687">
    <property type="entry name" value="Ribosomal_L1"/>
    <property type="match status" value="1"/>
</dbReference>
<keyword evidence="4" id="KW-0832">Ubl conjugation</keyword>
<feature type="compositionally biased region" description="Basic residues" evidence="11">
    <location>
        <begin position="399"/>
        <end position="414"/>
    </location>
</feature>
<comment type="similarity">
    <text evidence="9">Belongs to the universal ribosomal protein uL1 family. Highly divergent.</text>
</comment>
<evidence type="ECO:0000256" key="6">
    <source>
        <dbReference type="ARBA" id="ARBA00023054"/>
    </source>
</evidence>
<evidence type="ECO:0000256" key="8">
    <source>
        <dbReference type="ARBA" id="ARBA00054167"/>
    </source>
</evidence>
<evidence type="ECO:0000313" key="13">
    <source>
        <dbReference type="Proteomes" id="UP001066276"/>
    </source>
</evidence>
<dbReference type="Proteomes" id="UP001066276">
    <property type="component" value="Chromosome 10"/>
</dbReference>
<feature type="compositionally biased region" description="Polar residues" evidence="11">
    <location>
        <begin position="283"/>
        <end position="293"/>
    </location>
</feature>
<keyword evidence="6" id="KW-0175">Coiled coil</keyword>
<keyword evidence="13" id="KW-1185">Reference proteome</keyword>
<comment type="function">
    <text evidence="8">Regulates cellular senescence through inhibition of PTEN translation. Acts as a pro-apoptotic regulator in response to DNA damage.</text>
</comment>
<evidence type="ECO:0000256" key="2">
    <source>
        <dbReference type="ARBA" id="ARBA00022499"/>
    </source>
</evidence>
<dbReference type="GO" id="GO:0003723">
    <property type="term" value="F:RNA binding"/>
    <property type="evidence" value="ECO:0007669"/>
    <property type="project" value="InterPro"/>
</dbReference>
<evidence type="ECO:0000313" key="12">
    <source>
        <dbReference type="EMBL" id="KAJ1096971.1"/>
    </source>
</evidence>
<comment type="caution">
    <text evidence="12">The sequence shown here is derived from an EMBL/GenBank/DDBJ whole genome shotgun (WGS) entry which is preliminary data.</text>
</comment>
<evidence type="ECO:0000256" key="10">
    <source>
        <dbReference type="ARBA" id="ARBA00070787"/>
    </source>
</evidence>
<organism evidence="12 13">
    <name type="scientific">Pleurodeles waltl</name>
    <name type="common">Iberian ribbed newt</name>
    <dbReference type="NCBI Taxonomy" id="8319"/>
    <lineage>
        <taxon>Eukaryota</taxon>
        <taxon>Metazoa</taxon>
        <taxon>Chordata</taxon>
        <taxon>Craniata</taxon>
        <taxon>Vertebrata</taxon>
        <taxon>Euteleostomi</taxon>
        <taxon>Amphibia</taxon>
        <taxon>Batrachia</taxon>
        <taxon>Caudata</taxon>
        <taxon>Salamandroidea</taxon>
        <taxon>Salamandridae</taxon>
        <taxon>Pleurodelinae</taxon>
        <taxon>Pleurodeles</taxon>
    </lineage>
</organism>
<feature type="compositionally biased region" description="Basic residues" evidence="11">
    <location>
        <begin position="267"/>
        <end position="277"/>
    </location>
</feature>
<dbReference type="PANTHER" id="PTHR23105">
    <property type="entry name" value="RIBOSOMAL PROTEIN L7AE FAMILY MEMBER"/>
    <property type="match status" value="1"/>
</dbReference>
<evidence type="ECO:0000256" key="11">
    <source>
        <dbReference type="SAM" id="MobiDB-lite"/>
    </source>
</evidence>
<evidence type="ECO:0000256" key="4">
    <source>
        <dbReference type="ARBA" id="ARBA00022843"/>
    </source>
</evidence>
<dbReference type="EMBL" id="JANPWB010000014">
    <property type="protein sequence ID" value="KAJ1096971.1"/>
    <property type="molecule type" value="Genomic_DNA"/>
</dbReference>
<name>A0AAV7M0J3_PLEWA</name>
<evidence type="ECO:0000256" key="3">
    <source>
        <dbReference type="ARBA" id="ARBA00022553"/>
    </source>
</evidence>
<dbReference type="SUPFAM" id="SSF56808">
    <property type="entry name" value="Ribosomal protein L1"/>
    <property type="match status" value="1"/>
</dbReference>
<dbReference type="InterPro" id="IPR023674">
    <property type="entry name" value="Ribosomal_uL1-like"/>
</dbReference>
<dbReference type="InterPro" id="IPR016095">
    <property type="entry name" value="Ribosomal_uL1_3-a/b-sand"/>
</dbReference>
<evidence type="ECO:0000256" key="5">
    <source>
        <dbReference type="ARBA" id="ARBA00022990"/>
    </source>
</evidence>
<feature type="region of interest" description="Disordered" evidence="11">
    <location>
        <begin position="265"/>
        <end position="414"/>
    </location>
</feature>
<evidence type="ECO:0000256" key="7">
    <source>
        <dbReference type="ARBA" id="ARBA00023242"/>
    </source>
</evidence>
<comment type="subcellular location">
    <subcellularLocation>
        <location evidence="1">Nucleus</location>
        <location evidence="1">Nucleolus</location>
    </subcellularLocation>
</comment>
<accession>A0AAV7M0J3</accession>
<dbReference type="FunFam" id="3.40.50.790:FF:000004">
    <property type="entry name" value="Ribosomal L1 domain-containing 1-like 1"/>
    <property type="match status" value="1"/>
</dbReference>
<dbReference type="InterPro" id="IPR050257">
    <property type="entry name" value="eL8/uL1-like"/>
</dbReference>
<proteinExistence type="inferred from homology"/>
<evidence type="ECO:0000256" key="1">
    <source>
        <dbReference type="ARBA" id="ARBA00004604"/>
    </source>
</evidence>
<dbReference type="Gene3D" id="3.30.190.20">
    <property type="match status" value="1"/>
</dbReference>
<sequence length="414" mass="46177">MVSEEAGEKLNQAQVKKAVQALLAYTKKKGDGDSLLLNEHEKILLMVTVWKIPEQDQCIKIPLPHGIRPETSEVCLFTRDEPNMTAEQTEAFYKKLLNQHGIKHITQIIAYKTLKKEYKPFEAKLRLLNNYDLFLSDDRIRRLLPSHIGKHFYKSKKAPLSVSLKEKNLAPTLNKIIQGTTLSVNSKGCCYAVRVGHTGMKVDELVENIKASATVIGEKLPKTWKNVKLLHLKTTNSVALPIFTSNISNMDDLDTLNAIASKEKKPEKKKFVRKRRVNPAAKASTTTPETAETNDGPAPIKSKNKLKAKMGKSTTNVRGTVEDDDDDEEIPQLVPLASPKAQKRQGKKVQGGKSKKPSNKESQTEVSVKPLVGKKPNQGDTNLKRKTRRTGVGLTAPTKPKKFKGKKHISKENV</sequence>
<keyword evidence="3" id="KW-0597">Phosphoprotein</keyword>
<keyword evidence="5" id="KW-0007">Acetylation</keyword>